<organism evidence="2 3">
    <name type="scientific">Flavobacterium subsaxonicum WB 4.1-42 = DSM 21790</name>
    <dbReference type="NCBI Taxonomy" id="1121898"/>
    <lineage>
        <taxon>Bacteria</taxon>
        <taxon>Pseudomonadati</taxon>
        <taxon>Bacteroidota</taxon>
        <taxon>Flavobacteriia</taxon>
        <taxon>Flavobacteriales</taxon>
        <taxon>Flavobacteriaceae</taxon>
        <taxon>Flavobacterium</taxon>
    </lineage>
</organism>
<comment type="caution">
    <text evidence="2">The sequence shown here is derived from an EMBL/GenBank/DDBJ whole genome shotgun (WGS) entry which is preliminary data.</text>
</comment>
<gene>
    <name evidence="2" type="ORF">Q766_21115</name>
</gene>
<sequence length="119" mass="14348">MKKSVLILIIFFVVAIAFIFIDGFIQSRREYVEKYDFVIKNIKTDIKGNLTFYDNLNNKYFFSGYWFSKYDKLGISTGDKIFKDHYSKNMIIYRQVNNKYQIYYIQEPNGLIPFSLYSY</sequence>
<protein>
    <submittedName>
        <fullName evidence="2">Uncharacterized protein</fullName>
    </submittedName>
</protein>
<dbReference type="OrthoDB" id="1367095at2"/>
<keyword evidence="1" id="KW-0472">Membrane</keyword>
<evidence type="ECO:0000256" key="1">
    <source>
        <dbReference type="SAM" id="Phobius"/>
    </source>
</evidence>
<dbReference type="RefSeq" id="WP_026992631.1">
    <property type="nucleotide sequence ID" value="NZ_JRLY01000047.1"/>
</dbReference>
<reference evidence="2 3" key="1">
    <citation type="submission" date="2013-09" db="EMBL/GenBank/DDBJ databases">
        <authorList>
            <person name="Zeng Z."/>
            <person name="Chen C."/>
        </authorList>
    </citation>
    <scope>NUCLEOTIDE SEQUENCE [LARGE SCALE GENOMIC DNA]</scope>
    <source>
        <strain evidence="2 3">WB 4.1-42</strain>
    </source>
</reference>
<dbReference type="Proteomes" id="UP000030111">
    <property type="component" value="Unassembled WGS sequence"/>
</dbReference>
<evidence type="ECO:0000313" key="2">
    <source>
        <dbReference type="EMBL" id="KGO90544.1"/>
    </source>
</evidence>
<dbReference type="EMBL" id="JRLY01000047">
    <property type="protein sequence ID" value="KGO90544.1"/>
    <property type="molecule type" value="Genomic_DNA"/>
</dbReference>
<keyword evidence="1" id="KW-0812">Transmembrane</keyword>
<evidence type="ECO:0000313" key="3">
    <source>
        <dbReference type="Proteomes" id="UP000030111"/>
    </source>
</evidence>
<feature type="transmembrane region" description="Helical" evidence="1">
    <location>
        <begin position="6"/>
        <end position="25"/>
    </location>
</feature>
<dbReference type="AlphaFoldDB" id="A0A0A2ME40"/>
<accession>A0A0A2ME40</accession>
<proteinExistence type="predicted"/>
<keyword evidence="3" id="KW-1185">Reference proteome</keyword>
<name>A0A0A2ME40_9FLAO</name>
<keyword evidence="1" id="KW-1133">Transmembrane helix</keyword>